<sequence length="170" mass="20126">MMIKFYDKLSQDFSKLLESEYNYDTIIEVGEQPNIKLFKAYSVVLYQRSLYFQSKLTDIKKNNIINIKLPHISDKIFNIILKYIYGSIISLENIDASGIMDLLIAFNEFNISEFVEYLQSCLIDDNINRLIYDMDEENKFVVKFKFCVRKQNLDLASLISFMFISKVMQR</sequence>
<dbReference type="CDD" id="cd18186">
    <property type="entry name" value="BTB_POZ_ZBTB_KLHL-like"/>
    <property type="match status" value="1"/>
</dbReference>
<name>A0A397V4G4_9GLOM</name>
<proteinExistence type="predicted"/>
<keyword evidence="3" id="KW-1185">Reference proteome</keyword>
<dbReference type="InterPro" id="IPR011333">
    <property type="entry name" value="SKP1/BTB/POZ_sf"/>
</dbReference>
<evidence type="ECO:0000313" key="2">
    <source>
        <dbReference type="EMBL" id="RIB16821.1"/>
    </source>
</evidence>
<dbReference type="Pfam" id="PF00651">
    <property type="entry name" value="BTB"/>
    <property type="match status" value="1"/>
</dbReference>
<comment type="caution">
    <text evidence="2">The sequence shown here is derived from an EMBL/GenBank/DDBJ whole genome shotgun (WGS) entry which is preliminary data.</text>
</comment>
<protein>
    <recommendedName>
        <fullName evidence="1">BTB domain-containing protein</fullName>
    </recommendedName>
</protein>
<organism evidence="2 3">
    <name type="scientific">Gigaspora rosea</name>
    <dbReference type="NCBI Taxonomy" id="44941"/>
    <lineage>
        <taxon>Eukaryota</taxon>
        <taxon>Fungi</taxon>
        <taxon>Fungi incertae sedis</taxon>
        <taxon>Mucoromycota</taxon>
        <taxon>Glomeromycotina</taxon>
        <taxon>Glomeromycetes</taxon>
        <taxon>Diversisporales</taxon>
        <taxon>Gigasporaceae</taxon>
        <taxon>Gigaspora</taxon>
    </lineage>
</organism>
<dbReference type="InterPro" id="IPR000210">
    <property type="entry name" value="BTB/POZ_dom"/>
</dbReference>
<reference evidence="2 3" key="1">
    <citation type="submission" date="2018-06" db="EMBL/GenBank/DDBJ databases">
        <title>Comparative genomics reveals the genomic features of Rhizophagus irregularis, R. cerebriforme, R. diaphanum and Gigaspora rosea, and their symbiotic lifestyle signature.</title>
        <authorList>
            <person name="Morin E."/>
            <person name="San Clemente H."/>
            <person name="Chen E.C.H."/>
            <person name="De La Providencia I."/>
            <person name="Hainaut M."/>
            <person name="Kuo A."/>
            <person name="Kohler A."/>
            <person name="Murat C."/>
            <person name="Tang N."/>
            <person name="Roy S."/>
            <person name="Loubradou J."/>
            <person name="Henrissat B."/>
            <person name="Grigoriev I.V."/>
            <person name="Corradi N."/>
            <person name="Roux C."/>
            <person name="Martin F.M."/>
        </authorList>
    </citation>
    <scope>NUCLEOTIDE SEQUENCE [LARGE SCALE GENOMIC DNA]</scope>
    <source>
        <strain evidence="2 3">DAOM 194757</strain>
    </source>
</reference>
<evidence type="ECO:0000313" key="3">
    <source>
        <dbReference type="Proteomes" id="UP000266673"/>
    </source>
</evidence>
<dbReference type="Proteomes" id="UP000266673">
    <property type="component" value="Unassembled WGS sequence"/>
</dbReference>
<dbReference type="EMBL" id="QKWP01000648">
    <property type="protein sequence ID" value="RIB16821.1"/>
    <property type="molecule type" value="Genomic_DNA"/>
</dbReference>
<dbReference type="PROSITE" id="PS50097">
    <property type="entry name" value="BTB"/>
    <property type="match status" value="1"/>
</dbReference>
<feature type="domain" description="BTB" evidence="1">
    <location>
        <begin position="23"/>
        <end position="93"/>
    </location>
</feature>
<evidence type="ECO:0000259" key="1">
    <source>
        <dbReference type="PROSITE" id="PS50097"/>
    </source>
</evidence>
<dbReference type="Gene3D" id="3.30.710.10">
    <property type="entry name" value="Potassium Channel Kv1.1, Chain A"/>
    <property type="match status" value="1"/>
</dbReference>
<gene>
    <name evidence="2" type="ORF">C2G38_2188904</name>
</gene>
<dbReference type="SUPFAM" id="SSF54695">
    <property type="entry name" value="POZ domain"/>
    <property type="match status" value="1"/>
</dbReference>
<dbReference type="OrthoDB" id="2390243at2759"/>
<dbReference type="AlphaFoldDB" id="A0A397V4G4"/>
<accession>A0A397V4G4</accession>